<proteinExistence type="predicted"/>
<feature type="transmembrane region" description="Helical" evidence="1">
    <location>
        <begin position="65"/>
        <end position="86"/>
    </location>
</feature>
<feature type="transmembrane region" description="Helical" evidence="1">
    <location>
        <begin position="93"/>
        <end position="112"/>
    </location>
</feature>
<evidence type="ECO:0000313" key="2">
    <source>
        <dbReference type="EMBL" id="MBA4618001.1"/>
    </source>
</evidence>
<keyword evidence="1" id="KW-0472">Membrane</keyword>
<protein>
    <submittedName>
        <fullName evidence="2">Uncharacterized protein</fullName>
    </submittedName>
</protein>
<keyword evidence="1" id="KW-0812">Transmembrane</keyword>
<evidence type="ECO:0000256" key="1">
    <source>
        <dbReference type="SAM" id="Phobius"/>
    </source>
</evidence>
<reference evidence="2" key="2">
    <citation type="submission" date="2020-07" db="EMBL/GenBank/DDBJ databases">
        <authorList>
            <person name="Vera ALvarez R."/>
            <person name="Arias-Moreno D.M."/>
            <person name="Jimenez-Jacinto V."/>
            <person name="Jimenez-Bremont J.F."/>
            <person name="Swaminathan K."/>
            <person name="Moose S.P."/>
            <person name="Guerrero-Gonzalez M.L."/>
            <person name="Marino-Ramirez L."/>
            <person name="Landsman D."/>
            <person name="Rodriguez-Kessler M."/>
            <person name="Delgado-Sanchez P."/>
        </authorList>
    </citation>
    <scope>NUCLEOTIDE SEQUENCE</scope>
    <source>
        <tissue evidence="2">Cladode</tissue>
    </source>
</reference>
<dbReference type="EMBL" id="GISG01018599">
    <property type="protein sequence ID" value="MBA4618001.1"/>
    <property type="molecule type" value="Transcribed_RNA"/>
</dbReference>
<name>A0A7C9CGV2_OPUST</name>
<accession>A0A7C9CGV2</accession>
<feature type="transmembrane region" description="Helical" evidence="1">
    <location>
        <begin position="28"/>
        <end position="45"/>
    </location>
</feature>
<dbReference type="AlphaFoldDB" id="A0A7C9CGV2"/>
<sequence length="118" mass="13159">MNESDCLVREAVDAYDIRRVRHERTIETVAKFVFLASVATLFWLPRILNSNEAILRIKASGQRYSVIWMEGSLMVAGAASLLALLINTSKSKFARCCGYVGVFFFLVALVLLQSLSVP</sequence>
<organism evidence="2">
    <name type="scientific">Opuntia streptacantha</name>
    <name type="common">Prickly pear cactus</name>
    <name type="synonym">Opuntia cardona</name>
    <dbReference type="NCBI Taxonomy" id="393608"/>
    <lineage>
        <taxon>Eukaryota</taxon>
        <taxon>Viridiplantae</taxon>
        <taxon>Streptophyta</taxon>
        <taxon>Embryophyta</taxon>
        <taxon>Tracheophyta</taxon>
        <taxon>Spermatophyta</taxon>
        <taxon>Magnoliopsida</taxon>
        <taxon>eudicotyledons</taxon>
        <taxon>Gunneridae</taxon>
        <taxon>Pentapetalae</taxon>
        <taxon>Caryophyllales</taxon>
        <taxon>Cactineae</taxon>
        <taxon>Cactaceae</taxon>
        <taxon>Opuntioideae</taxon>
        <taxon>Opuntia</taxon>
    </lineage>
</organism>
<reference evidence="2" key="1">
    <citation type="journal article" date="2013" name="J. Plant Res.">
        <title>Effect of fungi and light on seed germination of three Opuntia species from semiarid lands of central Mexico.</title>
        <authorList>
            <person name="Delgado-Sanchez P."/>
            <person name="Jimenez-Bremont J.F."/>
            <person name="Guerrero-Gonzalez Mde L."/>
            <person name="Flores J."/>
        </authorList>
    </citation>
    <scope>NUCLEOTIDE SEQUENCE</scope>
    <source>
        <tissue evidence="2">Cladode</tissue>
    </source>
</reference>
<keyword evidence="1" id="KW-1133">Transmembrane helix</keyword>